<protein>
    <recommendedName>
        <fullName evidence="2">EF-hand domain-containing protein</fullName>
    </recommendedName>
</protein>
<organism evidence="3">
    <name type="scientific">Trypanosoma congolense (strain IL3000)</name>
    <dbReference type="NCBI Taxonomy" id="1068625"/>
    <lineage>
        <taxon>Eukaryota</taxon>
        <taxon>Discoba</taxon>
        <taxon>Euglenozoa</taxon>
        <taxon>Kinetoplastea</taxon>
        <taxon>Metakinetoplastina</taxon>
        <taxon>Trypanosomatida</taxon>
        <taxon>Trypanosomatidae</taxon>
        <taxon>Trypanosoma</taxon>
        <taxon>Nannomonas</taxon>
    </lineage>
</organism>
<evidence type="ECO:0000259" key="2">
    <source>
        <dbReference type="PROSITE" id="PS50222"/>
    </source>
</evidence>
<reference evidence="3" key="1">
    <citation type="journal article" date="2012" name="Proc. Natl. Acad. Sci. U.S.A.">
        <title>Antigenic diversity is generated by distinct evolutionary mechanisms in African trypanosome species.</title>
        <authorList>
            <person name="Jackson A.P."/>
            <person name="Berry A."/>
            <person name="Aslett M."/>
            <person name="Allison H.C."/>
            <person name="Burton P."/>
            <person name="Vavrova-Anderson J."/>
            <person name="Brown R."/>
            <person name="Browne H."/>
            <person name="Corton N."/>
            <person name="Hauser H."/>
            <person name="Gamble J."/>
            <person name="Gilderthorp R."/>
            <person name="Marcello L."/>
            <person name="McQuillan J."/>
            <person name="Otto T.D."/>
            <person name="Quail M.A."/>
            <person name="Sanders M.J."/>
            <person name="van Tonder A."/>
            <person name="Ginger M.L."/>
            <person name="Field M.C."/>
            <person name="Barry J.D."/>
            <person name="Hertz-Fowler C."/>
            <person name="Berriman M."/>
        </authorList>
    </citation>
    <scope>NUCLEOTIDE SEQUENCE</scope>
    <source>
        <strain evidence="3">IL3000</strain>
    </source>
</reference>
<feature type="transmembrane region" description="Helical" evidence="1">
    <location>
        <begin position="20"/>
        <end position="40"/>
    </location>
</feature>
<dbReference type="AlphaFoldDB" id="G0UQH5"/>
<gene>
    <name evidence="3" type="ORF">TCIL3000_7_4500</name>
</gene>
<proteinExistence type="predicted"/>
<dbReference type="EMBL" id="HE575320">
    <property type="protein sequence ID" value="CCC91636.1"/>
    <property type="molecule type" value="Genomic_DNA"/>
</dbReference>
<dbReference type="GO" id="GO:0005509">
    <property type="term" value="F:calcium ion binding"/>
    <property type="evidence" value="ECO:0007669"/>
    <property type="project" value="InterPro"/>
</dbReference>
<dbReference type="VEuPathDB" id="TriTrypDB:TcIL3000_7_4500"/>
<keyword evidence="1" id="KW-0812">Transmembrane</keyword>
<sequence length="683" mass="76007">MTKLVMMRLGSRVFGTAEGSLVALCTLAAFISVPTAILLWRTKLSRKKEGAGCSAILELRRSCCNDGENSHLFSGLCCMFGYWIGAFPHKKVVRLRTARTGDAEIYRALLLPHQQQLGQRFSIVIEEDPELDTELRIEVLEYAKERKWWQSFLPSFTNGTRADKAHSGGTSTRQQESSSGCSLLLCRIKLPEVRVSRDIPRCVFPVLASYLSGHGIFSTYAEEVFPHLPLMEEMINANRDELPQKAQRDIKLSVSPYAFFTSALSYIGLSNISNKTLYCSTGNNHCSQRSSPTGSSEGDIASASQWRVERRDGVVMDILGDAIDVNATLFSTSLLVGRYNITPGGVCGAIAGKISPFSKVEDGAMHAAVDEALFNAMFSMPHTHCSNSSVKELEKNPLGVWRACRQSLLTTAKKYVLDVISSGGDPLICFSRVVDEVVSQAVLVHHNASLLEFVEVLYKRFQLLYIPHSPRLRGVIEQWKHEQCGLSDGDLPSESSQCEFNFDGPPEEDLSDIKEELPHISEFIIQNRIKLCSSVLTVSGSNQLEEVFGVPATVFPFLSCARESIAFITQVYDCFVATYGQLTLEKFTQFTSEVFKLDYIDASRQAARTFRALNKSRTGTVSFEELCHWIARKLSDDPLNRPDARLLAITTSLGLPLALVLEWRHQWLPAQCNLMSFIECVEG</sequence>
<feature type="domain" description="EF-hand" evidence="2">
    <location>
        <begin position="601"/>
        <end position="636"/>
    </location>
</feature>
<accession>G0UQH5</accession>
<dbReference type="InterPro" id="IPR002048">
    <property type="entry name" value="EF_hand_dom"/>
</dbReference>
<keyword evidence="1" id="KW-1133">Transmembrane helix</keyword>
<keyword evidence="1" id="KW-0472">Membrane</keyword>
<evidence type="ECO:0000313" key="3">
    <source>
        <dbReference type="EMBL" id="CCC91636.1"/>
    </source>
</evidence>
<dbReference type="PROSITE" id="PS50222">
    <property type="entry name" value="EF_HAND_2"/>
    <property type="match status" value="1"/>
</dbReference>
<name>G0UQH5_TRYCI</name>
<evidence type="ECO:0000256" key="1">
    <source>
        <dbReference type="SAM" id="Phobius"/>
    </source>
</evidence>